<dbReference type="Gene3D" id="3.40.30.10">
    <property type="entry name" value="Glutaredoxin"/>
    <property type="match status" value="1"/>
</dbReference>
<organism evidence="4 5">
    <name type="scientific">Takifugu rubripes</name>
    <name type="common">Japanese pufferfish</name>
    <name type="synonym">Fugu rubripes</name>
    <dbReference type="NCBI Taxonomy" id="31033"/>
    <lineage>
        <taxon>Eukaryota</taxon>
        <taxon>Metazoa</taxon>
        <taxon>Chordata</taxon>
        <taxon>Craniata</taxon>
        <taxon>Vertebrata</taxon>
        <taxon>Euteleostomi</taxon>
        <taxon>Actinopterygii</taxon>
        <taxon>Neopterygii</taxon>
        <taxon>Teleostei</taxon>
        <taxon>Neoteleostei</taxon>
        <taxon>Acanthomorphata</taxon>
        <taxon>Eupercaria</taxon>
        <taxon>Tetraodontiformes</taxon>
        <taxon>Tetradontoidea</taxon>
        <taxon>Tetraodontidae</taxon>
        <taxon>Takifugu</taxon>
    </lineage>
</organism>
<protein>
    <recommendedName>
        <fullName evidence="3">Thioredoxin domain-containing protein</fullName>
    </recommendedName>
</protein>
<dbReference type="InParanoid" id="A0A3B5KGI6"/>
<dbReference type="STRING" id="31033.ENSTRUP00000052514"/>
<dbReference type="GeneTree" id="ENSGT00940000163988"/>
<name>A0A3B5KGI6_TAKRU</name>
<evidence type="ECO:0000259" key="3">
    <source>
        <dbReference type="PROSITE" id="PS51352"/>
    </source>
</evidence>
<evidence type="ECO:0000256" key="2">
    <source>
        <dbReference type="ARBA" id="ARBA00023284"/>
    </source>
</evidence>
<feature type="domain" description="Thioredoxin" evidence="3">
    <location>
        <begin position="73"/>
        <end position="190"/>
    </location>
</feature>
<keyword evidence="2" id="KW-0676">Redox-active center</keyword>
<reference evidence="4" key="2">
    <citation type="submission" date="2025-08" db="UniProtKB">
        <authorList>
            <consortium name="Ensembl"/>
        </authorList>
    </citation>
    <scope>IDENTIFICATION</scope>
</reference>
<dbReference type="PROSITE" id="PS00194">
    <property type="entry name" value="THIOREDOXIN_1"/>
    <property type="match status" value="1"/>
</dbReference>
<dbReference type="SUPFAM" id="SSF52833">
    <property type="entry name" value="Thioredoxin-like"/>
    <property type="match status" value="1"/>
</dbReference>
<dbReference type="InterPro" id="IPR013766">
    <property type="entry name" value="Thioredoxin_domain"/>
</dbReference>
<proteinExistence type="predicted"/>
<evidence type="ECO:0000256" key="1">
    <source>
        <dbReference type="ARBA" id="ARBA00023157"/>
    </source>
</evidence>
<evidence type="ECO:0000313" key="4">
    <source>
        <dbReference type="Ensembl" id="ENSTRUP00000052514.2"/>
    </source>
</evidence>
<dbReference type="InterPro" id="IPR036249">
    <property type="entry name" value="Thioredoxin-like_sf"/>
</dbReference>
<reference evidence="4" key="3">
    <citation type="submission" date="2025-09" db="UniProtKB">
        <authorList>
            <consortium name="Ensembl"/>
        </authorList>
    </citation>
    <scope>IDENTIFICATION</scope>
</reference>
<sequence>MLLPKRSKPENLIKPDLIELHTYRTYRWFHPLGTRAASPILVNKHPLFRFGLRLCNFLSTCLKVTNSRVPQRKVVGLDLRLFTMVKEITSKGEFDELLSSNKGKLVVVDFTATWCGPCRSIGPKFEALSKKENNANVVFVKVDVDKVPELTDKYKVTAMPTFMFFKDGKIETIVGANEAKLEAKINELRT</sequence>
<reference evidence="4 5" key="1">
    <citation type="journal article" date="2011" name="Genome Biol. Evol.">
        <title>Integration of the genetic map and genome assembly of fugu facilitates insights into distinct features of genome evolution in teleosts and mammals.</title>
        <authorList>
            <person name="Kai W."/>
            <person name="Kikuchi K."/>
            <person name="Tohari S."/>
            <person name="Chew A.K."/>
            <person name="Tay A."/>
            <person name="Fujiwara A."/>
            <person name="Hosoya S."/>
            <person name="Suetake H."/>
            <person name="Naruse K."/>
            <person name="Brenner S."/>
            <person name="Suzuki Y."/>
            <person name="Venkatesh B."/>
        </authorList>
    </citation>
    <scope>NUCLEOTIDE SEQUENCE [LARGE SCALE GENOMIC DNA]</scope>
</reference>
<keyword evidence="5" id="KW-1185">Reference proteome</keyword>
<gene>
    <name evidence="4" type="primary">LOC101075346</name>
</gene>
<dbReference type="AlphaFoldDB" id="A0A3B5KGI6"/>
<dbReference type="CDD" id="cd02947">
    <property type="entry name" value="TRX_family"/>
    <property type="match status" value="1"/>
</dbReference>
<dbReference type="FunFam" id="3.40.30.10:FF:000245">
    <property type="entry name" value="Thioredoxin"/>
    <property type="match status" value="1"/>
</dbReference>
<dbReference type="PRINTS" id="PR00421">
    <property type="entry name" value="THIOREDOXIN"/>
</dbReference>
<dbReference type="PANTHER" id="PTHR46115">
    <property type="entry name" value="THIOREDOXIN-LIKE PROTEIN 1"/>
    <property type="match status" value="1"/>
</dbReference>
<dbReference type="Ensembl" id="ENSTRUT00000056752.2">
    <property type="protein sequence ID" value="ENSTRUP00000052514.2"/>
    <property type="gene ID" value="ENSTRUG00000023298.2"/>
</dbReference>
<dbReference type="Pfam" id="PF00085">
    <property type="entry name" value="Thioredoxin"/>
    <property type="match status" value="1"/>
</dbReference>
<dbReference type="Proteomes" id="UP000005226">
    <property type="component" value="Chromosome 8"/>
</dbReference>
<dbReference type="InterPro" id="IPR017937">
    <property type="entry name" value="Thioredoxin_CS"/>
</dbReference>
<keyword evidence="1" id="KW-1015">Disulfide bond</keyword>
<accession>A0A3B5KGI6</accession>
<dbReference type="PROSITE" id="PS51352">
    <property type="entry name" value="THIOREDOXIN_2"/>
    <property type="match status" value="1"/>
</dbReference>
<evidence type="ECO:0000313" key="5">
    <source>
        <dbReference type="Proteomes" id="UP000005226"/>
    </source>
</evidence>